<comment type="caution">
    <text evidence="1">The sequence shown here is derived from an EMBL/GenBank/DDBJ whole genome shotgun (WGS) entry which is preliminary data.</text>
</comment>
<keyword evidence="2" id="KW-1185">Reference proteome</keyword>
<dbReference type="Proteomes" id="UP001280121">
    <property type="component" value="Unassembled WGS sequence"/>
</dbReference>
<protein>
    <submittedName>
        <fullName evidence="1">Uncharacterized protein</fullName>
    </submittedName>
</protein>
<evidence type="ECO:0000313" key="1">
    <source>
        <dbReference type="EMBL" id="KAK2638874.1"/>
    </source>
</evidence>
<proteinExistence type="predicted"/>
<dbReference type="EMBL" id="JANJYI010000008">
    <property type="protein sequence ID" value="KAK2638874.1"/>
    <property type="molecule type" value="Genomic_DNA"/>
</dbReference>
<accession>A0AAD9TML3</accession>
<sequence length="115" mass="12965">MGRQLCHYYNNLSKTSSSSGRVTNRGIRRPNDIFVLNIEKDTVEDLGGNKQRGLENEAGEKTCIDITRFFYENGLAFDVARCPLFVNMLCSVMRYGCGLKPPTTHELSITLLITE</sequence>
<reference evidence="1" key="1">
    <citation type="journal article" date="2023" name="Plant J.">
        <title>Genome sequences and population genomics provide insights into the demographic history, inbreeding, and mutation load of two 'living fossil' tree species of Dipteronia.</title>
        <authorList>
            <person name="Feng Y."/>
            <person name="Comes H.P."/>
            <person name="Chen J."/>
            <person name="Zhu S."/>
            <person name="Lu R."/>
            <person name="Zhang X."/>
            <person name="Li P."/>
            <person name="Qiu J."/>
            <person name="Olsen K.M."/>
            <person name="Qiu Y."/>
        </authorList>
    </citation>
    <scope>NUCLEOTIDE SEQUENCE</scope>
    <source>
        <strain evidence="1">KIB01</strain>
    </source>
</reference>
<evidence type="ECO:0000313" key="2">
    <source>
        <dbReference type="Proteomes" id="UP001280121"/>
    </source>
</evidence>
<dbReference type="AlphaFoldDB" id="A0AAD9TML3"/>
<gene>
    <name evidence="1" type="ORF">Ddye_026669</name>
</gene>
<name>A0AAD9TML3_9ROSI</name>
<organism evidence="1 2">
    <name type="scientific">Dipteronia dyeriana</name>
    <dbReference type="NCBI Taxonomy" id="168575"/>
    <lineage>
        <taxon>Eukaryota</taxon>
        <taxon>Viridiplantae</taxon>
        <taxon>Streptophyta</taxon>
        <taxon>Embryophyta</taxon>
        <taxon>Tracheophyta</taxon>
        <taxon>Spermatophyta</taxon>
        <taxon>Magnoliopsida</taxon>
        <taxon>eudicotyledons</taxon>
        <taxon>Gunneridae</taxon>
        <taxon>Pentapetalae</taxon>
        <taxon>rosids</taxon>
        <taxon>malvids</taxon>
        <taxon>Sapindales</taxon>
        <taxon>Sapindaceae</taxon>
        <taxon>Hippocastanoideae</taxon>
        <taxon>Acereae</taxon>
        <taxon>Dipteronia</taxon>
    </lineage>
</organism>